<proteinExistence type="predicted"/>
<keyword evidence="6" id="KW-1185">Reference proteome</keyword>
<feature type="domain" description="Outer membrane cytochrome MtrC/MtrF-like" evidence="4">
    <location>
        <begin position="231"/>
        <end position="384"/>
    </location>
</feature>
<organism evidence="5 6">
    <name type="scientific">Shewanella insulae</name>
    <dbReference type="NCBI Taxonomy" id="2681496"/>
    <lineage>
        <taxon>Bacteria</taxon>
        <taxon>Pseudomonadati</taxon>
        <taxon>Pseudomonadota</taxon>
        <taxon>Gammaproteobacteria</taxon>
        <taxon>Alteromonadales</taxon>
        <taxon>Shewanellaceae</taxon>
        <taxon>Shewanella</taxon>
    </lineage>
</organism>
<dbReference type="NCBIfam" id="TIGR03507">
    <property type="entry name" value="decahem_SO1788"/>
    <property type="match status" value="1"/>
</dbReference>
<protein>
    <submittedName>
        <fullName evidence="5">OmcA/MtrC family decaheme c-type cytochrome</fullName>
    </submittedName>
</protein>
<feature type="region of interest" description="Disordered" evidence="2">
    <location>
        <begin position="27"/>
        <end position="51"/>
    </location>
</feature>
<name>A0A6L7I5E3_9GAMM</name>
<dbReference type="AlphaFoldDB" id="A0A6L7I5E3"/>
<accession>A0A6L7I5E3</accession>
<gene>
    <name evidence="5" type="ORF">GNT65_18245</name>
</gene>
<dbReference type="Proteomes" id="UP000474778">
    <property type="component" value="Unassembled WGS sequence"/>
</dbReference>
<dbReference type="InterPro" id="IPR054337">
    <property type="entry name" value="Mtrc-MtrF-like_dom_II/IV"/>
</dbReference>
<evidence type="ECO:0000259" key="4">
    <source>
        <dbReference type="Pfam" id="PF22113"/>
    </source>
</evidence>
<dbReference type="InterPro" id="IPR051829">
    <property type="entry name" value="Multiheme_Cytochr_ET"/>
</dbReference>
<dbReference type="Pfam" id="PF22113">
    <property type="entry name" value="Mtrc-MtrF_II-IV_dom"/>
    <property type="match status" value="2"/>
</dbReference>
<dbReference type="CDD" id="cd08168">
    <property type="entry name" value="Cytochrom_C3"/>
    <property type="match status" value="1"/>
</dbReference>
<dbReference type="PANTHER" id="PTHR35038:SF6">
    <property type="entry name" value="SURFACE LOCALIZED DECAHEME CYTOCHROME C LIPOPROTEIN"/>
    <property type="match status" value="1"/>
</dbReference>
<feature type="signal peptide" evidence="3">
    <location>
        <begin position="1"/>
        <end position="21"/>
    </location>
</feature>
<evidence type="ECO:0000313" key="6">
    <source>
        <dbReference type="Proteomes" id="UP000474778"/>
    </source>
</evidence>
<dbReference type="EMBL" id="WRPA01000021">
    <property type="protein sequence ID" value="MXR70601.1"/>
    <property type="molecule type" value="Genomic_DNA"/>
</dbReference>
<dbReference type="InterPro" id="IPR036280">
    <property type="entry name" value="Multihaem_cyt_sf"/>
</dbReference>
<feature type="chain" id="PRO_5027081346" evidence="3">
    <location>
        <begin position="22"/>
        <end position="755"/>
    </location>
</feature>
<comment type="caution">
    <text evidence="5">The sequence shown here is derived from an EMBL/GenBank/DDBJ whole genome shotgun (WGS) entry which is preliminary data.</text>
</comment>
<dbReference type="PANTHER" id="PTHR35038">
    <property type="entry name" value="DISSIMILATORY SULFITE REDUCTASE SIRA"/>
    <property type="match status" value="1"/>
</dbReference>
<dbReference type="RefSeq" id="WP_160798620.1">
    <property type="nucleotide sequence ID" value="NZ_WRPA01000021.1"/>
</dbReference>
<evidence type="ECO:0000256" key="1">
    <source>
        <dbReference type="ARBA" id="ARBA00022729"/>
    </source>
</evidence>
<keyword evidence="1 3" id="KW-0732">Signal</keyword>
<dbReference type="GO" id="GO:0016491">
    <property type="term" value="F:oxidoreductase activity"/>
    <property type="evidence" value="ECO:0007669"/>
    <property type="project" value="TreeGrafter"/>
</dbReference>
<feature type="domain" description="Outer membrane cytochrome MtrC/MtrF-like" evidence="4">
    <location>
        <begin position="552"/>
        <end position="750"/>
    </location>
</feature>
<dbReference type="PROSITE" id="PS51257">
    <property type="entry name" value="PROKAR_LIPOPROTEIN"/>
    <property type="match status" value="1"/>
</dbReference>
<dbReference type="SUPFAM" id="SSF48695">
    <property type="entry name" value="Multiheme cytochromes"/>
    <property type="match status" value="1"/>
</dbReference>
<dbReference type="Gene3D" id="1.10.720.180">
    <property type="match status" value="3"/>
</dbReference>
<sequence length="755" mass="78966">MKKNKITLLAMALFCAIGVSACGDGDDGKDGAPGEPGVPGTPGTPGAPAGSTVDAVATAADFKLTLQPADIVVVGADDFSIKFTATGKNSKGDDVPFTGLDKVALYVTNQVANATDSGAPMLWSNNAIANEFGSSMYCTPTGKATARGGAEVNACTLVEDPENPGTYTGTWEHDGNAPVVAAAGDPNSMFRVMVRTYNVTDANGESISDKLLSTPLDFIPATGEMAVSAKDSVSSAACIQCHSELMGYGDDDKRIANIGAHHNYQKVENCIACHNPAYAADQNDPEKGFNPNFNAMIHTIHAGGHLAEWGVLKGEALEEFAGVHFPAELNECKTCHDNGNQWKENVYREACVGCHVTVNFETGEGHSEFQLPQADDSQCMNCHIGNLSPEIVHKVGNRAIEQEQLVFEFQGVTVTDNGDGTSALTVKTKVTINGAAPVDGTMLDPYITMAGKLLIGNVDSKGAPITGLGMSVKGVAITGGILTTTKSFDSARLTGSIYVTADMLVCAASGEVIKCADEDRPSKVAVSSPIKYFNLDDPAVAPMQARMSDPARVTVSEAKCNSCHGSLTYPKEGHHGVTEFTQCMDCHNDKNPGTYYPQAKYQTGEVDESGAPITAPIEGVTFAHKDLMTAAHRFHSGTYGGGIYLDKNLETVGYPALATDCEACHKDGATFFAADGGLTSGKRSIQVKTGYISPVAETCRSCHISASAIAHFESNGATVNGKADTSADLPVESCATCHAEGKTYGVDKVHAGGGH</sequence>
<reference evidence="5 6" key="1">
    <citation type="submission" date="2019-12" db="EMBL/GenBank/DDBJ databases">
        <title>Shewanella insulae sp. nov., isolated from a tidal flat.</title>
        <authorList>
            <person name="Yoon J.-H."/>
        </authorList>
    </citation>
    <scope>NUCLEOTIDE SEQUENCE [LARGE SCALE GENOMIC DNA]</scope>
    <source>
        <strain evidence="5 6">JBTF-M18</strain>
    </source>
</reference>
<evidence type="ECO:0000256" key="3">
    <source>
        <dbReference type="SAM" id="SignalP"/>
    </source>
</evidence>
<dbReference type="InterPro" id="IPR020014">
    <property type="entry name" value="Decahaem_cyt-c_OmcA/MtrC"/>
</dbReference>
<evidence type="ECO:0000256" key="2">
    <source>
        <dbReference type="SAM" id="MobiDB-lite"/>
    </source>
</evidence>
<evidence type="ECO:0000313" key="5">
    <source>
        <dbReference type="EMBL" id="MXR70601.1"/>
    </source>
</evidence>